<dbReference type="RefSeq" id="WP_284215982.1">
    <property type="nucleotide sequence ID" value="NZ_BSOT01000005.1"/>
</dbReference>
<dbReference type="NCBIfam" id="TIGR00752">
    <property type="entry name" value="slp"/>
    <property type="match status" value="1"/>
</dbReference>
<dbReference type="GO" id="GO:0019867">
    <property type="term" value="C:outer membrane"/>
    <property type="evidence" value="ECO:0007669"/>
    <property type="project" value="InterPro"/>
</dbReference>
<evidence type="ECO:0000256" key="1">
    <source>
        <dbReference type="SAM" id="MobiDB-lite"/>
    </source>
</evidence>
<proteinExistence type="predicted"/>
<dbReference type="PROSITE" id="PS51257">
    <property type="entry name" value="PROKAR_LIPOPROTEIN"/>
    <property type="match status" value="1"/>
</dbReference>
<accession>A0AA37WH90</accession>
<dbReference type="InterPro" id="IPR004658">
    <property type="entry name" value="OMP_Slp"/>
</dbReference>
<dbReference type="AlphaFoldDB" id="A0AA37WH90"/>
<evidence type="ECO:0000313" key="2">
    <source>
        <dbReference type="EMBL" id="GLR69662.1"/>
    </source>
</evidence>
<gene>
    <name evidence="2" type="ORF">GCM10007852_05700</name>
</gene>
<reference evidence="2" key="2">
    <citation type="submission" date="2023-01" db="EMBL/GenBank/DDBJ databases">
        <title>Draft genome sequence of Agaribacter marinus strain NBRC 110023.</title>
        <authorList>
            <person name="Sun Q."/>
            <person name="Mori K."/>
        </authorList>
    </citation>
    <scope>NUCLEOTIDE SEQUENCE</scope>
    <source>
        <strain evidence="2">NBRC 110023</strain>
    </source>
</reference>
<dbReference type="PANTHER" id="PTHR37530">
    <property type="entry name" value="OUTER MEMBRANE PROTEIN SLP"/>
    <property type="match status" value="1"/>
</dbReference>
<protein>
    <recommendedName>
        <fullName evidence="4">Outer membrane lipoprotein</fullName>
    </recommendedName>
</protein>
<dbReference type="Pfam" id="PF03843">
    <property type="entry name" value="Slp"/>
    <property type="match status" value="1"/>
</dbReference>
<feature type="region of interest" description="Disordered" evidence="1">
    <location>
        <begin position="189"/>
        <end position="234"/>
    </location>
</feature>
<dbReference type="PANTHER" id="PTHR37530:SF1">
    <property type="entry name" value="OUTER MEMBRANE PROTEIN SLP"/>
    <property type="match status" value="1"/>
</dbReference>
<evidence type="ECO:0000313" key="3">
    <source>
        <dbReference type="Proteomes" id="UP001156601"/>
    </source>
</evidence>
<keyword evidence="3" id="KW-1185">Reference proteome</keyword>
<name>A0AA37WH90_9ALTE</name>
<sequence length="234" mass="26386">MKAISILVGILVLAACNIVPNQIAVEENINLVNYKSIDKTQVSPSQIGELARWGGKIVSVENKKDVSEIEVVFFPESRSGKPRVGDESLGRFKAVVKGFVDPLVFEEGRLVTVVGSVGELIEGVIGEQTYKYPTLDAQGYYMWRKTTDLEVESVGFSPFLYSQHYRRGFFSPWYDPWWGRRQRVRVIHDNGHSQGNRVRPAPKSQPRVVPRNISEPAPRSRDDNGNVVIDQNTR</sequence>
<dbReference type="EMBL" id="BSOT01000005">
    <property type="protein sequence ID" value="GLR69662.1"/>
    <property type="molecule type" value="Genomic_DNA"/>
</dbReference>
<reference evidence="2" key="1">
    <citation type="journal article" date="2014" name="Int. J. Syst. Evol. Microbiol.">
        <title>Complete genome sequence of Corynebacterium casei LMG S-19264T (=DSM 44701T), isolated from a smear-ripened cheese.</title>
        <authorList>
            <consortium name="US DOE Joint Genome Institute (JGI-PGF)"/>
            <person name="Walter F."/>
            <person name="Albersmeier A."/>
            <person name="Kalinowski J."/>
            <person name="Ruckert C."/>
        </authorList>
    </citation>
    <scope>NUCLEOTIDE SEQUENCE</scope>
    <source>
        <strain evidence="2">NBRC 110023</strain>
    </source>
</reference>
<evidence type="ECO:0008006" key="4">
    <source>
        <dbReference type="Google" id="ProtNLM"/>
    </source>
</evidence>
<organism evidence="2 3">
    <name type="scientific">Agaribacter marinus</name>
    <dbReference type="NCBI Taxonomy" id="1431249"/>
    <lineage>
        <taxon>Bacteria</taxon>
        <taxon>Pseudomonadati</taxon>
        <taxon>Pseudomonadota</taxon>
        <taxon>Gammaproteobacteria</taxon>
        <taxon>Alteromonadales</taxon>
        <taxon>Alteromonadaceae</taxon>
        <taxon>Agaribacter</taxon>
    </lineage>
</organism>
<dbReference type="Proteomes" id="UP001156601">
    <property type="component" value="Unassembled WGS sequence"/>
</dbReference>
<comment type="caution">
    <text evidence="2">The sequence shown here is derived from an EMBL/GenBank/DDBJ whole genome shotgun (WGS) entry which is preliminary data.</text>
</comment>